<dbReference type="Proteomes" id="UP000051451">
    <property type="component" value="Unassembled WGS sequence"/>
</dbReference>
<dbReference type="AlphaFoldDB" id="A0A0R1VRZ2"/>
<dbReference type="PROSITE" id="PS01124">
    <property type="entry name" value="HTH_ARAC_FAMILY_2"/>
    <property type="match status" value="1"/>
</dbReference>
<dbReference type="GO" id="GO:0003700">
    <property type="term" value="F:DNA-binding transcription factor activity"/>
    <property type="evidence" value="ECO:0007669"/>
    <property type="project" value="InterPro"/>
</dbReference>
<protein>
    <recommendedName>
        <fullName evidence="4">HTH araC/xylS-type domain-containing protein</fullName>
    </recommendedName>
</protein>
<evidence type="ECO:0000256" key="2">
    <source>
        <dbReference type="ARBA" id="ARBA00023125"/>
    </source>
</evidence>
<dbReference type="PANTHER" id="PTHR43280">
    <property type="entry name" value="ARAC-FAMILY TRANSCRIPTIONAL REGULATOR"/>
    <property type="match status" value="1"/>
</dbReference>
<dbReference type="GeneID" id="98317761"/>
<sequence length="286" mass="33275">MPQKDRFKDRIVNIDFIANSSLEDLPYRNVYTLTLITSGFFYGMLNGISLKIKAPCLLCLTSHDQLTTIKQQNVIAPTIKFDADFLRTLRVSEKKYLPSKNPSIKAGMNLFERNKCSTKTGLYQLNDQIYPKILEDFFVAGSEIAVQSDEFWVCRIKKYLIELLSMVDELEKASKNTPFNEALNYIHSNYTKKITLNDLITHSFLNRESLNKEFKKKYGCTAMKYLLLYRIKISKELLTHTGLSLNEIAYSTGFSYDTYFIKQFKKIVQKNPSEYRKSTRKIALYQ</sequence>
<reference evidence="5 6" key="1">
    <citation type="journal article" date="2015" name="Genome Announc.">
        <title>Expanding the biotechnology potential of lactobacilli through comparative genomics of 213 strains and associated genera.</title>
        <authorList>
            <person name="Sun Z."/>
            <person name="Harris H.M."/>
            <person name="McCann A."/>
            <person name="Guo C."/>
            <person name="Argimon S."/>
            <person name="Zhang W."/>
            <person name="Yang X."/>
            <person name="Jeffery I.B."/>
            <person name="Cooney J.C."/>
            <person name="Kagawa T.F."/>
            <person name="Liu W."/>
            <person name="Song Y."/>
            <person name="Salvetti E."/>
            <person name="Wrobel A."/>
            <person name="Rasinkangas P."/>
            <person name="Parkhill J."/>
            <person name="Rea M.C."/>
            <person name="O'Sullivan O."/>
            <person name="Ritari J."/>
            <person name="Douillard F.P."/>
            <person name="Paul Ross R."/>
            <person name="Yang R."/>
            <person name="Briner A.E."/>
            <person name="Felis G.E."/>
            <person name="de Vos W.M."/>
            <person name="Barrangou R."/>
            <person name="Klaenhammer T.R."/>
            <person name="Caufield P.W."/>
            <person name="Cui Y."/>
            <person name="Zhang H."/>
            <person name="O'Toole P.W."/>
        </authorList>
    </citation>
    <scope>NUCLEOTIDE SEQUENCE [LARGE SCALE GENOMIC DNA]</scope>
    <source>
        <strain evidence="5 6">DSM 18630</strain>
    </source>
</reference>
<dbReference type="Pfam" id="PF12833">
    <property type="entry name" value="HTH_18"/>
    <property type="match status" value="1"/>
</dbReference>
<dbReference type="PROSITE" id="PS00041">
    <property type="entry name" value="HTH_ARAC_FAMILY_1"/>
    <property type="match status" value="1"/>
</dbReference>
<gene>
    <name evidence="5" type="ORF">FC89_GL001560</name>
</gene>
<dbReference type="InterPro" id="IPR018062">
    <property type="entry name" value="HTH_AraC-typ_CS"/>
</dbReference>
<evidence type="ECO:0000313" key="5">
    <source>
        <dbReference type="EMBL" id="KRM08223.1"/>
    </source>
</evidence>
<dbReference type="GO" id="GO:0043565">
    <property type="term" value="F:sequence-specific DNA binding"/>
    <property type="evidence" value="ECO:0007669"/>
    <property type="project" value="InterPro"/>
</dbReference>
<accession>A0A0R1VRZ2</accession>
<evidence type="ECO:0000313" key="6">
    <source>
        <dbReference type="Proteomes" id="UP000051451"/>
    </source>
</evidence>
<keyword evidence="2" id="KW-0238">DNA-binding</keyword>
<keyword evidence="1" id="KW-0805">Transcription regulation</keyword>
<dbReference type="RefSeq" id="WP_057870509.1">
    <property type="nucleotide sequence ID" value="NZ_AZGB01000001.1"/>
</dbReference>
<dbReference type="PATRIC" id="fig|1423750.3.peg.1602"/>
<dbReference type="SMART" id="SM00342">
    <property type="entry name" value="HTH_ARAC"/>
    <property type="match status" value="1"/>
</dbReference>
<dbReference type="PANTHER" id="PTHR43280:SF2">
    <property type="entry name" value="HTH-TYPE TRANSCRIPTIONAL REGULATOR EXSA"/>
    <property type="match status" value="1"/>
</dbReference>
<proteinExistence type="predicted"/>
<dbReference type="OrthoDB" id="9778008at2"/>
<organism evidence="5 6">
    <name type="scientific">Liquorilactobacillus ghanensis DSM 18630</name>
    <dbReference type="NCBI Taxonomy" id="1423750"/>
    <lineage>
        <taxon>Bacteria</taxon>
        <taxon>Bacillati</taxon>
        <taxon>Bacillota</taxon>
        <taxon>Bacilli</taxon>
        <taxon>Lactobacillales</taxon>
        <taxon>Lactobacillaceae</taxon>
        <taxon>Liquorilactobacillus</taxon>
    </lineage>
</organism>
<dbReference type="STRING" id="1423750.FC89_GL001560"/>
<feature type="domain" description="HTH araC/xylS-type" evidence="4">
    <location>
        <begin position="180"/>
        <end position="278"/>
    </location>
</feature>
<evidence type="ECO:0000256" key="1">
    <source>
        <dbReference type="ARBA" id="ARBA00023015"/>
    </source>
</evidence>
<dbReference type="InterPro" id="IPR009057">
    <property type="entry name" value="Homeodomain-like_sf"/>
</dbReference>
<dbReference type="Gene3D" id="1.10.10.60">
    <property type="entry name" value="Homeodomain-like"/>
    <property type="match status" value="2"/>
</dbReference>
<evidence type="ECO:0000256" key="3">
    <source>
        <dbReference type="ARBA" id="ARBA00023163"/>
    </source>
</evidence>
<evidence type="ECO:0000259" key="4">
    <source>
        <dbReference type="PROSITE" id="PS01124"/>
    </source>
</evidence>
<name>A0A0R1VRZ2_9LACO</name>
<dbReference type="InterPro" id="IPR018060">
    <property type="entry name" value="HTH_AraC"/>
</dbReference>
<comment type="caution">
    <text evidence="5">The sequence shown here is derived from an EMBL/GenBank/DDBJ whole genome shotgun (WGS) entry which is preliminary data.</text>
</comment>
<keyword evidence="6" id="KW-1185">Reference proteome</keyword>
<dbReference type="EMBL" id="AZGB01000001">
    <property type="protein sequence ID" value="KRM08223.1"/>
    <property type="molecule type" value="Genomic_DNA"/>
</dbReference>
<keyword evidence="3" id="KW-0804">Transcription</keyword>
<dbReference type="SUPFAM" id="SSF46689">
    <property type="entry name" value="Homeodomain-like"/>
    <property type="match status" value="1"/>
</dbReference>